<dbReference type="RefSeq" id="WP_097150620.1">
    <property type="nucleotide sequence ID" value="NZ_OBQC01000014.1"/>
</dbReference>
<accession>A0A285UNR5</accession>
<feature type="domain" description="Peptidase C39-like" evidence="1">
    <location>
        <begin position="126"/>
        <end position="294"/>
    </location>
</feature>
<name>A0A285UNR5_9BACL</name>
<dbReference type="Proteomes" id="UP000219252">
    <property type="component" value="Unassembled WGS sequence"/>
</dbReference>
<dbReference type="Pfam" id="PF13529">
    <property type="entry name" value="Peptidase_C39_2"/>
    <property type="match status" value="1"/>
</dbReference>
<dbReference type="AlphaFoldDB" id="A0A285UNR5"/>
<evidence type="ECO:0000313" key="2">
    <source>
        <dbReference type="EMBL" id="SOC43028.1"/>
    </source>
</evidence>
<evidence type="ECO:0000313" key="3">
    <source>
        <dbReference type="Proteomes" id="UP000219252"/>
    </source>
</evidence>
<dbReference type="EMBL" id="OBQC01000014">
    <property type="protein sequence ID" value="SOC43028.1"/>
    <property type="molecule type" value="Genomic_DNA"/>
</dbReference>
<dbReference type="Gene3D" id="3.90.70.10">
    <property type="entry name" value="Cysteine proteinases"/>
    <property type="match status" value="1"/>
</dbReference>
<dbReference type="InterPro" id="IPR039564">
    <property type="entry name" value="Peptidase_C39-like"/>
</dbReference>
<dbReference type="PANTHER" id="PTHR37806:SF1">
    <property type="entry name" value="PEPTIDASE C39-LIKE DOMAIN-CONTAINING PROTEIN"/>
    <property type="match status" value="1"/>
</dbReference>
<keyword evidence="3" id="KW-1185">Reference proteome</keyword>
<dbReference type="OrthoDB" id="1164310at2"/>
<dbReference type="PANTHER" id="PTHR37806">
    <property type="entry name" value="LMO0724 PROTEIN"/>
    <property type="match status" value="1"/>
</dbReference>
<reference evidence="3" key="1">
    <citation type="submission" date="2017-08" db="EMBL/GenBank/DDBJ databases">
        <authorList>
            <person name="Varghese N."/>
            <person name="Submissions S."/>
        </authorList>
    </citation>
    <scope>NUCLEOTIDE SEQUENCE [LARGE SCALE GENOMIC DNA]</scope>
    <source>
        <strain evidence="3">JC23</strain>
    </source>
</reference>
<evidence type="ECO:0000259" key="1">
    <source>
        <dbReference type="Pfam" id="PF13529"/>
    </source>
</evidence>
<proteinExistence type="predicted"/>
<dbReference type="PROSITE" id="PS51257">
    <property type="entry name" value="PROKAR_LIPOPROTEIN"/>
    <property type="match status" value="1"/>
</dbReference>
<gene>
    <name evidence="2" type="ORF">SAMN05877842_11439</name>
</gene>
<protein>
    <submittedName>
        <fullName evidence="2">Uncharacterized protein YvpB</fullName>
    </submittedName>
</protein>
<organism evidence="2 3">
    <name type="scientific">Ureibacillus acetophenoni</name>
    <dbReference type="NCBI Taxonomy" id="614649"/>
    <lineage>
        <taxon>Bacteria</taxon>
        <taxon>Bacillati</taxon>
        <taxon>Bacillota</taxon>
        <taxon>Bacilli</taxon>
        <taxon>Bacillales</taxon>
        <taxon>Caryophanaceae</taxon>
        <taxon>Ureibacillus</taxon>
    </lineage>
</organism>
<sequence length="321" mass="35955">MKNSRIIIALVVITLLAACSNKVERNNYDSNKLTVLIVEYSSGAPLNKLYVTLLDNEGSILDSNVSTGEGKVIFHNLEENEEYSLQIGLFENFKTGMYITEKEFTYSQTKQNLIVQTNALNSEQALAVPSLLQHPELPNGCEITTLTAVLNYYGAATDKMEMTDQYLPKQPFKYNGSKKYGPDPNIAYGGYPGSLETGTYVFAEPIVNAANNFIRDRKLKLQAQNISGSTLEEITNYVDMGIPVIAWVTLDLSKPKIRGGWYIEETGEYHQMFTNLHTMVIIGIKNDEVEVMDPLKGYVTLDKTEFFKSYVSLGEQAIVVY</sequence>